<protein>
    <submittedName>
        <fullName evidence="1">Uncharacterized protein</fullName>
    </submittedName>
</protein>
<comment type="caution">
    <text evidence="1">The sequence shown here is derived from an EMBL/GenBank/DDBJ whole genome shotgun (WGS) entry which is preliminary data.</text>
</comment>
<dbReference type="Proteomes" id="UP000249061">
    <property type="component" value="Unassembled WGS sequence"/>
</dbReference>
<dbReference type="AlphaFoldDB" id="A0A2W5SWQ6"/>
<evidence type="ECO:0000313" key="2">
    <source>
        <dbReference type="Proteomes" id="UP000249061"/>
    </source>
</evidence>
<reference evidence="1 2" key="1">
    <citation type="submission" date="2017-08" db="EMBL/GenBank/DDBJ databases">
        <title>Infants hospitalized years apart are colonized by the same room-sourced microbial strains.</title>
        <authorList>
            <person name="Brooks B."/>
            <person name="Olm M.R."/>
            <person name="Firek B.A."/>
            <person name="Baker R."/>
            <person name="Thomas B.C."/>
            <person name="Morowitz M.J."/>
            <person name="Banfield J.F."/>
        </authorList>
    </citation>
    <scope>NUCLEOTIDE SEQUENCE [LARGE SCALE GENOMIC DNA]</scope>
    <source>
        <strain evidence="1">S2_003_000_R2_14</strain>
    </source>
</reference>
<name>A0A2W5SWQ6_9BACT</name>
<gene>
    <name evidence="1" type="ORF">DI536_27705</name>
</gene>
<evidence type="ECO:0000313" key="1">
    <source>
        <dbReference type="EMBL" id="PZR07440.1"/>
    </source>
</evidence>
<sequence length="158" mass="17541">MPITTLEERPECRVGHAGSVFVTAWYSELTEAALDMMERHQTALSQRYGKVTLISIVMGATRNPPPDVRERLKRTADFLQDQRIGNFVVVQTRGLSAIIARTFLAALSLMNSENMKVFKTLEDAAEEAKRIPGQQQEVVTNTTLAADLAAFAQLPPPR</sequence>
<proteinExistence type="predicted"/>
<organism evidence="1 2">
    <name type="scientific">Archangium gephyra</name>
    <dbReference type="NCBI Taxonomy" id="48"/>
    <lineage>
        <taxon>Bacteria</taxon>
        <taxon>Pseudomonadati</taxon>
        <taxon>Myxococcota</taxon>
        <taxon>Myxococcia</taxon>
        <taxon>Myxococcales</taxon>
        <taxon>Cystobacterineae</taxon>
        <taxon>Archangiaceae</taxon>
        <taxon>Archangium</taxon>
    </lineage>
</organism>
<dbReference type="EMBL" id="QFQP01000031">
    <property type="protein sequence ID" value="PZR07440.1"/>
    <property type="molecule type" value="Genomic_DNA"/>
</dbReference>
<accession>A0A2W5SWQ6</accession>